<sequence>MARYLVTGGAGYVGSTVATLLVEAGHDVTVIDDHSAGSSHLPTGTTFVPGRFQDVADAVLARGDFDGVLHFAAHVEHPGEHRVYNLGNGVGFTNHQVIEAVRATTGRPVPVRVHPRRAGDSATLVAVSDKARRELGWQPTRGLDSIIADAWEFHRHHRTVPAPA</sequence>
<evidence type="ECO:0000313" key="8">
    <source>
        <dbReference type="Proteomes" id="UP001059617"/>
    </source>
</evidence>
<protein>
    <recommendedName>
        <fullName evidence="3">UDP-glucose 4-epimerase</fullName>
    </recommendedName>
    <alternativeName>
        <fullName evidence="5">Galactowaldenase</fullName>
    </alternativeName>
    <alternativeName>
        <fullName evidence="4">UDP-galactose 4-epimerase</fullName>
    </alternativeName>
</protein>
<reference evidence="7" key="1">
    <citation type="submission" date="2021-04" db="EMBL/GenBank/DDBJ databases">
        <authorList>
            <person name="Hartkoorn R.C."/>
            <person name="Beaudoing E."/>
            <person name="Hot D."/>
        </authorList>
    </citation>
    <scope>NUCLEOTIDE SEQUENCE</scope>
    <source>
        <strain evidence="7">NRRL B-16292</strain>
    </source>
</reference>
<dbReference type="Gene3D" id="3.90.25.10">
    <property type="entry name" value="UDP-galactose 4-epimerase, domain 1"/>
    <property type="match status" value="1"/>
</dbReference>
<keyword evidence="7" id="KW-0456">Lyase</keyword>
<dbReference type="InterPro" id="IPR001509">
    <property type="entry name" value="Epimerase_deHydtase"/>
</dbReference>
<dbReference type="InterPro" id="IPR036291">
    <property type="entry name" value="NAD(P)-bd_dom_sf"/>
</dbReference>
<evidence type="ECO:0000256" key="5">
    <source>
        <dbReference type="ARBA" id="ARBA00033067"/>
    </source>
</evidence>
<accession>A0ABY5W7P8</accession>
<dbReference type="GO" id="GO:0008446">
    <property type="term" value="F:GDP-mannose 4,6-dehydratase activity"/>
    <property type="evidence" value="ECO:0007669"/>
    <property type="project" value="UniProtKB-EC"/>
</dbReference>
<dbReference type="PANTHER" id="PTHR43725">
    <property type="entry name" value="UDP-GLUCOSE 4-EPIMERASE"/>
    <property type="match status" value="1"/>
</dbReference>
<dbReference type="Pfam" id="PF01370">
    <property type="entry name" value="Epimerase"/>
    <property type="match status" value="1"/>
</dbReference>
<evidence type="ECO:0000313" key="7">
    <source>
        <dbReference type="EMBL" id="UWP85572.1"/>
    </source>
</evidence>
<dbReference type="SUPFAM" id="SSF51735">
    <property type="entry name" value="NAD(P)-binding Rossmann-fold domains"/>
    <property type="match status" value="1"/>
</dbReference>
<evidence type="ECO:0000256" key="2">
    <source>
        <dbReference type="ARBA" id="ARBA00007637"/>
    </source>
</evidence>
<evidence type="ECO:0000256" key="1">
    <source>
        <dbReference type="ARBA" id="ARBA00004947"/>
    </source>
</evidence>
<evidence type="ECO:0000256" key="4">
    <source>
        <dbReference type="ARBA" id="ARBA00031367"/>
    </source>
</evidence>
<organism evidence="7 8">
    <name type="scientific">Dactylosporangium fulvum</name>
    <dbReference type="NCBI Taxonomy" id="53359"/>
    <lineage>
        <taxon>Bacteria</taxon>
        <taxon>Bacillati</taxon>
        <taxon>Actinomycetota</taxon>
        <taxon>Actinomycetes</taxon>
        <taxon>Micromonosporales</taxon>
        <taxon>Micromonosporaceae</taxon>
        <taxon>Dactylosporangium</taxon>
    </lineage>
</organism>
<comment type="pathway">
    <text evidence="1">Carbohydrate metabolism; galactose metabolism.</text>
</comment>
<name>A0ABY5W7P8_9ACTN</name>
<evidence type="ECO:0000256" key="3">
    <source>
        <dbReference type="ARBA" id="ARBA00018569"/>
    </source>
</evidence>
<gene>
    <name evidence="7" type="ORF">Dfulv_15545</name>
</gene>
<comment type="similarity">
    <text evidence="2">Belongs to the NAD(P)-dependent epimerase/dehydratase family.</text>
</comment>
<dbReference type="EMBL" id="CP073720">
    <property type="protein sequence ID" value="UWP85572.1"/>
    <property type="molecule type" value="Genomic_DNA"/>
</dbReference>
<dbReference type="RefSeq" id="WP_259863704.1">
    <property type="nucleotide sequence ID" value="NZ_BAAAST010000012.1"/>
</dbReference>
<keyword evidence="8" id="KW-1185">Reference proteome</keyword>
<proteinExistence type="inferred from homology"/>
<evidence type="ECO:0000259" key="6">
    <source>
        <dbReference type="Pfam" id="PF01370"/>
    </source>
</evidence>
<reference evidence="7" key="2">
    <citation type="submission" date="2022-09" db="EMBL/GenBank/DDBJ databases">
        <title>Biosynthetic gene clusters of Dactylosporangioum fulvum.</title>
        <authorList>
            <person name="Caradec T."/>
        </authorList>
    </citation>
    <scope>NUCLEOTIDE SEQUENCE</scope>
    <source>
        <strain evidence="7">NRRL B-16292</strain>
    </source>
</reference>
<dbReference type="PANTHER" id="PTHR43725:SF53">
    <property type="entry name" value="UDP-ARABINOSE 4-EPIMERASE 1"/>
    <property type="match status" value="1"/>
</dbReference>
<dbReference type="Gene3D" id="3.40.50.720">
    <property type="entry name" value="NAD(P)-binding Rossmann-like Domain"/>
    <property type="match status" value="2"/>
</dbReference>
<dbReference type="Proteomes" id="UP001059617">
    <property type="component" value="Chromosome"/>
</dbReference>
<feature type="domain" description="NAD-dependent epimerase/dehydratase" evidence="6">
    <location>
        <begin position="5"/>
        <end position="82"/>
    </location>
</feature>